<dbReference type="HOGENOM" id="CLU_000134_18_0_3"/>
<dbReference type="PROSITE" id="PS50088">
    <property type="entry name" value="ANK_REPEAT"/>
    <property type="match status" value="2"/>
</dbReference>
<dbReference type="AlphaFoldDB" id="B0C713"/>
<dbReference type="PANTHER" id="PTHR23206">
    <property type="entry name" value="MASK PROTEIN"/>
    <property type="match status" value="1"/>
</dbReference>
<dbReference type="InterPro" id="IPR002110">
    <property type="entry name" value="Ankyrin_rpt"/>
</dbReference>
<dbReference type="InterPro" id="IPR036770">
    <property type="entry name" value="Ankyrin_rpt-contain_sf"/>
</dbReference>
<dbReference type="GO" id="GO:0005737">
    <property type="term" value="C:cytoplasm"/>
    <property type="evidence" value="ECO:0007669"/>
    <property type="project" value="TreeGrafter"/>
</dbReference>
<gene>
    <name evidence="4" type="ordered locus">AM1_3867</name>
</gene>
<dbReference type="PANTHER" id="PTHR23206:SF7">
    <property type="entry name" value="PROTEIN KINASE DOMAIN-CONTAINING PROTEIN"/>
    <property type="match status" value="1"/>
</dbReference>
<dbReference type="eggNOG" id="COG0666">
    <property type="taxonomic scope" value="Bacteria"/>
</dbReference>
<dbReference type="SMART" id="SM00248">
    <property type="entry name" value="ANK"/>
    <property type="match status" value="9"/>
</dbReference>
<dbReference type="KEGG" id="amr:AM1_3867"/>
<dbReference type="STRING" id="329726.AM1_3867"/>
<dbReference type="Proteomes" id="UP000000268">
    <property type="component" value="Chromosome"/>
</dbReference>
<feature type="repeat" description="ANK" evidence="3">
    <location>
        <begin position="284"/>
        <end position="316"/>
    </location>
</feature>
<dbReference type="Gene3D" id="1.25.40.20">
    <property type="entry name" value="Ankyrin repeat-containing domain"/>
    <property type="match status" value="4"/>
</dbReference>
<keyword evidence="2 3" id="KW-0040">ANK repeat</keyword>
<reference evidence="4 5" key="1">
    <citation type="journal article" date="2008" name="Proc. Natl. Acad. Sci. U.S.A.">
        <title>Niche adaptation and genome expansion in the chlorophyll d-producing cyanobacterium Acaryochloris marina.</title>
        <authorList>
            <person name="Swingley W.D."/>
            <person name="Chen M."/>
            <person name="Cheung P.C."/>
            <person name="Conrad A.L."/>
            <person name="Dejesa L.C."/>
            <person name="Hao J."/>
            <person name="Honchak B.M."/>
            <person name="Karbach L.E."/>
            <person name="Kurdoglu A."/>
            <person name="Lahiri S."/>
            <person name="Mastrian S.D."/>
            <person name="Miyashita H."/>
            <person name="Page L."/>
            <person name="Ramakrishna P."/>
            <person name="Satoh S."/>
            <person name="Sattley W.M."/>
            <person name="Shimada Y."/>
            <person name="Taylor H.L."/>
            <person name="Tomo T."/>
            <person name="Tsuchiya T."/>
            <person name="Wang Z.T."/>
            <person name="Raymond J."/>
            <person name="Mimuro M."/>
            <person name="Blankenship R.E."/>
            <person name="Touchman J.W."/>
        </authorList>
    </citation>
    <scope>NUCLEOTIDE SEQUENCE [LARGE SCALE GENOMIC DNA]</scope>
    <source>
        <strain evidence="5">MBIC 11017</strain>
    </source>
</reference>
<proteinExistence type="predicted"/>
<sequence length="382" mass="41194">MVDINHWDTLFQCIQQHDLLGFQQQLTIGIEINHLDLERETTLVINAIDRNWLEGVQVLIDAGTDVNQTACCESAPILSAIQVGNIEILQILLGHGANPNVACLGQPLTEAMRADRFDMAGLLVEAGINVNTLSESGRTSLMAAATGKLAWVRYLISVGADANIVDNDGNSALVMAAYSGHQKIFDYLYALTDGEEQRQYSQSVLPIGLLYQERLRDTLTHRFAAAVAQGNISDLIRMLAEGADINKLNANGENALHVAATRGQLAVVNLLIQAGANLEVCSDSEVSPLYLAVIGNHADIVQALIHAGATLEINDLIEAACFNSIDSAQILVDAGLDVNARNETGATALETARQGKFPEIVELLRRAGAVGRFDIEFDEIPF</sequence>
<name>B0C713_ACAM1</name>
<keyword evidence="5" id="KW-1185">Reference proteome</keyword>
<evidence type="ECO:0000313" key="4">
    <source>
        <dbReference type="EMBL" id="ABW28852.1"/>
    </source>
</evidence>
<dbReference type="OrthoDB" id="9772065at2"/>
<evidence type="ECO:0000256" key="3">
    <source>
        <dbReference type="PROSITE-ProRule" id="PRU00023"/>
    </source>
</evidence>
<evidence type="ECO:0000256" key="2">
    <source>
        <dbReference type="ARBA" id="ARBA00023043"/>
    </source>
</evidence>
<dbReference type="PROSITE" id="PS50297">
    <property type="entry name" value="ANK_REP_REGION"/>
    <property type="match status" value="2"/>
</dbReference>
<protein>
    <submittedName>
        <fullName evidence="4">Ankyrin repeat-containing protein</fullName>
    </submittedName>
</protein>
<dbReference type="Pfam" id="PF12796">
    <property type="entry name" value="Ank_2"/>
    <property type="match status" value="3"/>
</dbReference>
<accession>B0C713</accession>
<dbReference type="EMBL" id="CP000828">
    <property type="protein sequence ID" value="ABW28852.1"/>
    <property type="molecule type" value="Genomic_DNA"/>
</dbReference>
<evidence type="ECO:0000256" key="1">
    <source>
        <dbReference type="ARBA" id="ARBA00022737"/>
    </source>
</evidence>
<keyword evidence="1" id="KW-0677">Repeat</keyword>
<dbReference type="InterPro" id="IPR051631">
    <property type="entry name" value="Ankyrin-KH/SAM_domain"/>
</dbReference>
<organism evidence="4 5">
    <name type="scientific">Acaryochloris marina (strain MBIC 11017)</name>
    <dbReference type="NCBI Taxonomy" id="329726"/>
    <lineage>
        <taxon>Bacteria</taxon>
        <taxon>Bacillati</taxon>
        <taxon>Cyanobacteriota</taxon>
        <taxon>Cyanophyceae</taxon>
        <taxon>Acaryochloridales</taxon>
        <taxon>Acaryochloridaceae</taxon>
        <taxon>Acaryochloris</taxon>
    </lineage>
</organism>
<dbReference type="RefSeq" id="WP_012164218.1">
    <property type="nucleotide sequence ID" value="NC_009925.1"/>
</dbReference>
<dbReference type="SUPFAM" id="SSF48403">
    <property type="entry name" value="Ankyrin repeat"/>
    <property type="match status" value="2"/>
</dbReference>
<feature type="repeat" description="ANK" evidence="3">
    <location>
        <begin position="251"/>
        <end position="283"/>
    </location>
</feature>
<evidence type="ECO:0000313" key="5">
    <source>
        <dbReference type="Proteomes" id="UP000000268"/>
    </source>
</evidence>